<gene>
    <name evidence="1" type="ORF">SUGI_1507950</name>
</gene>
<evidence type="ECO:0000313" key="2">
    <source>
        <dbReference type="Proteomes" id="UP001234787"/>
    </source>
</evidence>
<dbReference type="EMBL" id="BSEH01000917">
    <property type="protein sequence ID" value="GLJ59426.1"/>
    <property type="molecule type" value="Genomic_DNA"/>
</dbReference>
<keyword evidence="2" id="KW-1185">Reference proteome</keyword>
<reference evidence="1" key="1">
    <citation type="submission" date="2022-12" db="EMBL/GenBank/DDBJ databases">
        <title>Chromosome-Level Genome Assembly of Japanese Cedar (Cryptomeriajaponica D. Don).</title>
        <authorList>
            <person name="Fujino T."/>
            <person name="Yamaguchi K."/>
            <person name="Yokoyama T."/>
            <person name="Hamanaka T."/>
            <person name="Harazono Y."/>
            <person name="Kamada H."/>
            <person name="Kobayashi W."/>
            <person name="Ujino-Ihara T."/>
            <person name="Uchiyama K."/>
            <person name="Matsumoto A."/>
            <person name="Izuno A."/>
            <person name="Tsumura Y."/>
            <person name="Toyoda A."/>
            <person name="Shigenobu S."/>
            <person name="Moriguchi Y."/>
            <person name="Ueno S."/>
            <person name="Kasahara M."/>
        </authorList>
    </citation>
    <scope>NUCLEOTIDE SEQUENCE</scope>
</reference>
<name>A0AAD3RRP4_CRYJA</name>
<sequence length="81" mass="8865">MLHPCTGEDGRMGREVGLESLLLLASVPSTRQFGRYGDRFIILLPGVMMLPKRRFLQLSSALVGLASFFPPAIVLAEKSFG</sequence>
<organism evidence="1 2">
    <name type="scientific">Cryptomeria japonica</name>
    <name type="common">Japanese cedar</name>
    <name type="synonym">Cupressus japonica</name>
    <dbReference type="NCBI Taxonomy" id="3369"/>
    <lineage>
        <taxon>Eukaryota</taxon>
        <taxon>Viridiplantae</taxon>
        <taxon>Streptophyta</taxon>
        <taxon>Embryophyta</taxon>
        <taxon>Tracheophyta</taxon>
        <taxon>Spermatophyta</taxon>
        <taxon>Pinopsida</taxon>
        <taxon>Pinidae</taxon>
        <taxon>Conifers II</taxon>
        <taxon>Cupressales</taxon>
        <taxon>Cupressaceae</taxon>
        <taxon>Cryptomeria</taxon>
    </lineage>
</organism>
<proteinExistence type="predicted"/>
<accession>A0AAD3RRP4</accession>
<comment type="caution">
    <text evidence="1">The sequence shown here is derived from an EMBL/GenBank/DDBJ whole genome shotgun (WGS) entry which is preliminary data.</text>
</comment>
<evidence type="ECO:0000313" key="1">
    <source>
        <dbReference type="EMBL" id="GLJ59426.1"/>
    </source>
</evidence>
<dbReference type="AlphaFoldDB" id="A0AAD3RRP4"/>
<dbReference type="Proteomes" id="UP001234787">
    <property type="component" value="Unassembled WGS sequence"/>
</dbReference>
<protein>
    <submittedName>
        <fullName evidence="1">Uncharacterized protein</fullName>
    </submittedName>
</protein>